<comment type="caution">
    <text evidence="1">The sequence shown here is derived from an EMBL/GenBank/DDBJ whole genome shotgun (WGS) entry which is preliminary data.</text>
</comment>
<gene>
    <name evidence="1" type="ORF">FJZ47_03545</name>
</gene>
<dbReference type="EMBL" id="VGLS01000063">
    <property type="protein sequence ID" value="MBM3222865.1"/>
    <property type="molecule type" value="Genomic_DNA"/>
</dbReference>
<proteinExistence type="predicted"/>
<evidence type="ECO:0000313" key="1">
    <source>
        <dbReference type="EMBL" id="MBM3222865.1"/>
    </source>
</evidence>
<dbReference type="AlphaFoldDB" id="A0A937W091"/>
<dbReference type="InterPro" id="IPR021516">
    <property type="entry name" value="DUF3179"/>
</dbReference>
<protein>
    <submittedName>
        <fullName evidence="1">DUF3179 domain-containing protein</fullName>
    </submittedName>
</protein>
<reference evidence="1" key="1">
    <citation type="submission" date="2019-03" db="EMBL/GenBank/DDBJ databases">
        <title>Lake Tanganyika Metagenome-Assembled Genomes (MAGs).</title>
        <authorList>
            <person name="Tran P."/>
        </authorList>
    </citation>
    <scope>NUCLEOTIDE SEQUENCE</scope>
    <source>
        <strain evidence="1">K_DeepCast_65m_m2_066</strain>
    </source>
</reference>
<organism evidence="1 2">
    <name type="scientific">Tectimicrobiota bacterium</name>
    <dbReference type="NCBI Taxonomy" id="2528274"/>
    <lineage>
        <taxon>Bacteria</taxon>
        <taxon>Pseudomonadati</taxon>
        <taxon>Nitrospinota/Tectimicrobiota group</taxon>
        <taxon>Candidatus Tectimicrobiota</taxon>
    </lineage>
</organism>
<sequence>MVYATQVGEQHFVFGSSGLLYRSNKLMYDRQTNSLWHSLTGEPVTGRLAQSGIKLTMLPVVVSTWGQWKQTHPTTTVLSLSTGHQRRYTPGAAYGPYYASPATMFPVWQRSQLLPTKAFIYALTLHQTPKAYPLTILEQERITHDTLAGVDIVLVSEAQGRTVRAYQRAGHRFTHGPDPRTLLDETAHPWLLTEAALEKTGTAEKLLRVPGHMAYWFGWFAFHPHTLVYGHPAPAPP</sequence>
<accession>A0A937W091</accession>
<evidence type="ECO:0000313" key="2">
    <source>
        <dbReference type="Proteomes" id="UP000712673"/>
    </source>
</evidence>
<name>A0A937W091_UNCTE</name>
<dbReference type="Proteomes" id="UP000712673">
    <property type="component" value="Unassembled WGS sequence"/>
</dbReference>
<dbReference type="Pfam" id="PF11376">
    <property type="entry name" value="DUF3179"/>
    <property type="match status" value="1"/>
</dbReference>